<accession>A0A857J9G9</accession>
<dbReference type="PANTHER" id="PTHR30537">
    <property type="entry name" value="HTH-TYPE TRANSCRIPTIONAL REGULATOR"/>
    <property type="match status" value="1"/>
</dbReference>
<dbReference type="SUPFAM" id="SSF46785">
    <property type="entry name" value="Winged helix' DNA-binding domain"/>
    <property type="match status" value="1"/>
</dbReference>
<dbReference type="Gene3D" id="1.10.10.10">
    <property type="entry name" value="Winged helix-like DNA-binding domain superfamily/Winged helix DNA-binding domain"/>
    <property type="match status" value="1"/>
</dbReference>
<keyword evidence="3" id="KW-0238">DNA-binding</keyword>
<keyword evidence="2" id="KW-0805">Transcription regulation</keyword>
<dbReference type="GO" id="GO:0006351">
    <property type="term" value="P:DNA-templated transcription"/>
    <property type="evidence" value="ECO:0007669"/>
    <property type="project" value="TreeGrafter"/>
</dbReference>
<organism evidence="6 7">
    <name type="scientific">Xylophilus rhododendri</name>
    <dbReference type="NCBI Taxonomy" id="2697032"/>
    <lineage>
        <taxon>Bacteria</taxon>
        <taxon>Pseudomonadati</taxon>
        <taxon>Pseudomonadota</taxon>
        <taxon>Betaproteobacteria</taxon>
        <taxon>Burkholderiales</taxon>
        <taxon>Xylophilus</taxon>
    </lineage>
</organism>
<dbReference type="Pfam" id="PF03466">
    <property type="entry name" value="LysR_substrate"/>
    <property type="match status" value="1"/>
</dbReference>
<dbReference type="GO" id="GO:0043565">
    <property type="term" value="F:sequence-specific DNA binding"/>
    <property type="evidence" value="ECO:0007669"/>
    <property type="project" value="TreeGrafter"/>
</dbReference>
<evidence type="ECO:0000259" key="5">
    <source>
        <dbReference type="PROSITE" id="PS50931"/>
    </source>
</evidence>
<evidence type="ECO:0000313" key="6">
    <source>
        <dbReference type="EMBL" id="QHJ00378.1"/>
    </source>
</evidence>
<gene>
    <name evidence="6" type="ORF">GT347_21790</name>
</gene>
<proteinExistence type="inferred from homology"/>
<dbReference type="InterPro" id="IPR005119">
    <property type="entry name" value="LysR_subst-bd"/>
</dbReference>
<evidence type="ECO:0000313" key="7">
    <source>
        <dbReference type="Proteomes" id="UP000464787"/>
    </source>
</evidence>
<evidence type="ECO:0000256" key="4">
    <source>
        <dbReference type="ARBA" id="ARBA00023163"/>
    </source>
</evidence>
<dbReference type="EMBL" id="CP047650">
    <property type="protein sequence ID" value="QHJ00378.1"/>
    <property type="molecule type" value="Genomic_DNA"/>
</dbReference>
<dbReference type="Gene3D" id="3.40.190.290">
    <property type="match status" value="1"/>
</dbReference>
<dbReference type="PROSITE" id="PS50931">
    <property type="entry name" value="HTH_LYSR"/>
    <property type="match status" value="1"/>
</dbReference>
<evidence type="ECO:0000256" key="3">
    <source>
        <dbReference type="ARBA" id="ARBA00023125"/>
    </source>
</evidence>
<evidence type="ECO:0000256" key="2">
    <source>
        <dbReference type="ARBA" id="ARBA00023015"/>
    </source>
</evidence>
<dbReference type="InterPro" id="IPR000847">
    <property type="entry name" value="LysR_HTH_N"/>
</dbReference>
<dbReference type="CDD" id="cd08472">
    <property type="entry name" value="PBP2_CrgA_like_3"/>
    <property type="match status" value="1"/>
</dbReference>
<dbReference type="Pfam" id="PF00126">
    <property type="entry name" value="HTH_1"/>
    <property type="match status" value="1"/>
</dbReference>
<dbReference type="SUPFAM" id="SSF53850">
    <property type="entry name" value="Periplasmic binding protein-like II"/>
    <property type="match status" value="1"/>
</dbReference>
<dbReference type="Proteomes" id="UP000464787">
    <property type="component" value="Chromosome"/>
</dbReference>
<dbReference type="FunFam" id="1.10.10.10:FF:000001">
    <property type="entry name" value="LysR family transcriptional regulator"/>
    <property type="match status" value="1"/>
</dbReference>
<dbReference type="PANTHER" id="PTHR30537:SF72">
    <property type="entry name" value="LYSR FAMILY TRANSCRIPTIONAL REGULATOR"/>
    <property type="match status" value="1"/>
</dbReference>
<feature type="domain" description="HTH lysR-type" evidence="5">
    <location>
        <begin position="1"/>
        <end position="59"/>
    </location>
</feature>
<keyword evidence="4" id="KW-0804">Transcription</keyword>
<name>A0A857J9G9_9BURK</name>
<dbReference type="InterPro" id="IPR036388">
    <property type="entry name" value="WH-like_DNA-bd_sf"/>
</dbReference>
<comment type="similarity">
    <text evidence="1">Belongs to the LysR transcriptional regulatory family.</text>
</comment>
<protein>
    <submittedName>
        <fullName evidence="6">LysR family transcriptional regulator</fullName>
    </submittedName>
</protein>
<dbReference type="AlphaFoldDB" id="A0A857J9G9"/>
<dbReference type="GO" id="GO:0003700">
    <property type="term" value="F:DNA-binding transcription factor activity"/>
    <property type="evidence" value="ECO:0007669"/>
    <property type="project" value="InterPro"/>
</dbReference>
<dbReference type="InterPro" id="IPR058163">
    <property type="entry name" value="LysR-type_TF_proteobact-type"/>
</dbReference>
<sequence length="307" mass="33535">MDQLLALRVFVRIAETGGFSRAADSMNIPRPTVTKLVQDLERHLGTRLLSRTTRQVQVTAEGSAYYERARQVLADVDDMDLLAGGSRRQLSGRLRVDIGSVLAQRILIPALPAFRERYPGLRLELGVSDRPIDLIGDGVDCAIRGGELPDSRMVARHLAALEWVSCASADYLARHGEPRHPDELLAAGPDGTRHALAGYFSSLSGRAFALEFHRAGETVLVRPEEGVHCNESTAHLQALVCGLGVGQTFRFAVAPHLADGSMRAVLGDWTRPAHRLSLVYPGGRELNARVRAFSDWAAEVFAPFDGR</sequence>
<dbReference type="RefSeq" id="WP_160554188.1">
    <property type="nucleotide sequence ID" value="NZ_CP047650.1"/>
</dbReference>
<reference evidence="6 7" key="1">
    <citation type="submission" date="2020-01" db="EMBL/GenBank/DDBJ databases">
        <title>Genome sequencing of strain KACC 21265.</title>
        <authorList>
            <person name="Heo J."/>
            <person name="Kim S.-J."/>
            <person name="Kim J.-S."/>
            <person name="Hong S.-B."/>
            <person name="Kwon S.-W."/>
        </authorList>
    </citation>
    <scope>NUCLEOTIDE SEQUENCE [LARGE SCALE GENOMIC DNA]</scope>
    <source>
        <strain evidence="6 7">KACC 21265</strain>
    </source>
</reference>
<dbReference type="InterPro" id="IPR036390">
    <property type="entry name" value="WH_DNA-bd_sf"/>
</dbReference>
<evidence type="ECO:0000256" key="1">
    <source>
        <dbReference type="ARBA" id="ARBA00009437"/>
    </source>
</evidence>
<keyword evidence="7" id="KW-1185">Reference proteome</keyword>
<dbReference type="KEGG" id="xyk:GT347_21790"/>